<organism evidence="1 2">
    <name type="scientific">Fulvivirga kasyanovii</name>
    <dbReference type="NCBI Taxonomy" id="396812"/>
    <lineage>
        <taxon>Bacteria</taxon>
        <taxon>Pseudomonadati</taxon>
        <taxon>Bacteroidota</taxon>
        <taxon>Cytophagia</taxon>
        <taxon>Cytophagales</taxon>
        <taxon>Fulvivirgaceae</taxon>
        <taxon>Fulvivirga</taxon>
    </lineage>
</organism>
<evidence type="ECO:0000313" key="1">
    <source>
        <dbReference type="EMBL" id="MTI24525.1"/>
    </source>
</evidence>
<dbReference type="Proteomes" id="UP000798808">
    <property type="component" value="Unassembled WGS sequence"/>
</dbReference>
<evidence type="ECO:0000313" key="2">
    <source>
        <dbReference type="Proteomes" id="UP000798808"/>
    </source>
</evidence>
<reference evidence="1 2" key="1">
    <citation type="submission" date="2019-02" db="EMBL/GenBank/DDBJ databases">
        <authorList>
            <person name="Goldberg S.R."/>
            <person name="Haltli B.A."/>
            <person name="Correa H."/>
            <person name="Russell K.G."/>
        </authorList>
    </citation>
    <scope>NUCLEOTIDE SEQUENCE [LARGE SCALE GENOMIC DNA]</scope>
    <source>
        <strain evidence="1 2">JCM 16186</strain>
    </source>
</reference>
<gene>
    <name evidence="1" type="ORF">E1163_06150</name>
</gene>
<sequence length="71" mass="8370">MHSGRIKFLKPWHATDENLELQLRKEISVGHILYGKEVKTIARRQDNDDVLFKLANTDFQYAMVHLTWSSK</sequence>
<dbReference type="RefSeq" id="WP_155170568.1">
    <property type="nucleotide sequence ID" value="NZ_BAAAFL010000005.1"/>
</dbReference>
<proteinExistence type="predicted"/>
<accession>A0ABW9RNK5</accession>
<protein>
    <submittedName>
        <fullName evidence="1">Uncharacterized protein</fullName>
    </submittedName>
</protein>
<keyword evidence="2" id="KW-1185">Reference proteome</keyword>
<name>A0ABW9RNK5_9BACT</name>
<comment type="caution">
    <text evidence="1">The sequence shown here is derived from an EMBL/GenBank/DDBJ whole genome shotgun (WGS) entry which is preliminary data.</text>
</comment>
<dbReference type="EMBL" id="SMLW01000425">
    <property type="protein sequence ID" value="MTI24525.1"/>
    <property type="molecule type" value="Genomic_DNA"/>
</dbReference>